<feature type="disulfide bond" evidence="9">
    <location>
        <begin position="543"/>
        <end position="561"/>
    </location>
</feature>
<dbReference type="FunFam" id="3.20.20.80:FF:000063">
    <property type="entry name" value="Beta-hexosaminidase"/>
    <property type="match status" value="1"/>
</dbReference>
<dbReference type="PANTHER" id="PTHR22600:SF21">
    <property type="entry name" value="BETA-HEXOSAMINIDASE A"/>
    <property type="match status" value="1"/>
</dbReference>
<dbReference type="PANTHER" id="PTHR22600">
    <property type="entry name" value="BETA-HEXOSAMINIDASE"/>
    <property type="match status" value="1"/>
</dbReference>
<feature type="active site" description="Proton donor" evidence="8">
    <location>
        <position position="346"/>
    </location>
</feature>
<name>A0A1W0WM60_HYPEX</name>
<comment type="similarity">
    <text evidence="2 7">Belongs to the glycosyl hydrolase 20 family.</text>
</comment>
<dbReference type="AlphaFoldDB" id="A0A1W0WM60"/>
<dbReference type="GO" id="GO:0004563">
    <property type="term" value="F:beta-N-acetylhexosaminidase activity"/>
    <property type="evidence" value="ECO:0007669"/>
    <property type="project" value="UniProtKB-EC"/>
</dbReference>
<keyword evidence="3 10" id="KW-0732">Signal</keyword>
<feature type="disulfide bond" evidence="9">
    <location>
        <begin position="300"/>
        <end position="351"/>
    </location>
</feature>
<dbReference type="InterPro" id="IPR029018">
    <property type="entry name" value="Hex-like_dom2"/>
</dbReference>
<dbReference type="OrthoDB" id="428480at2759"/>
<dbReference type="Pfam" id="PF00728">
    <property type="entry name" value="Glyco_hydro_20"/>
    <property type="match status" value="1"/>
</dbReference>
<dbReference type="Pfam" id="PF14845">
    <property type="entry name" value="Glycohydro_20b2"/>
    <property type="match status" value="1"/>
</dbReference>
<reference evidence="14" key="1">
    <citation type="submission" date="2017-01" db="EMBL/GenBank/DDBJ databases">
        <title>Comparative genomics of anhydrobiosis in the tardigrade Hypsibius dujardini.</title>
        <authorList>
            <person name="Yoshida Y."/>
            <person name="Koutsovoulos G."/>
            <person name="Laetsch D."/>
            <person name="Stevens L."/>
            <person name="Kumar S."/>
            <person name="Horikawa D."/>
            <person name="Ishino K."/>
            <person name="Komine S."/>
            <person name="Tomita M."/>
            <person name="Blaxter M."/>
            <person name="Arakawa K."/>
        </authorList>
    </citation>
    <scope>NUCLEOTIDE SEQUENCE [LARGE SCALE GENOMIC DNA]</scope>
    <source>
        <strain evidence="14">Z151</strain>
    </source>
</reference>
<comment type="catalytic activity">
    <reaction evidence="1 7">
        <text>Hydrolysis of terminal non-reducing N-acetyl-D-hexosamine residues in N-acetyl-beta-D-hexosaminides.</text>
        <dbReference type="EC" id="3.2.1.52"/>
    </reaction>
</comment>
<evidence type="ECO:0000256" key="1">
    <source>
        <dbReference type="ARBA" id="ARBA00001231"/>
    </source>
</evidence>
<evidence type="ECO:0000256" key="7">
    <source>
        <dbReference type="PIRNR" id="PIRNR001093"/>
    </source>
</evidence>
<dbReference type="InterPro" id="IPR015883">
    <property type="entry name" value="Glyco_hydro_20_cat"/>
</dbReference>
<keyword evidence="6 7" id="KW-0326">Glycosidase</keyword>
<dbReference type="InterPro" id="IPR029019">
    <property type="entry name" value="HEX_eukaryotic_N"/>
</dbReference>
<evidence type="ECO:0000313" key="13">
    <source>
        <dbReference type="EMBL" id="OQV16262.1"/>
    </source>
</evidence>
<keyword evidence="4 7" id="KW-0378">Hydrolase</keyword>
<evidence type="ECO:0000256" key="3">
    <source>
        <dbReference type="ARBA" id="ARBA00022729"/>
    </source>
</evidence>
<sequence>MHPLVWLAIFSVVWGAVIPFSSAKHPRSGNPPSSWGDIQKQRRLSRAGLTNDGTAALWPLPQQSNFKSKLLLIEDFRFTVKGPSCSILDAAIQRYYGIIFGKDWRQVVEKSENNATDRRIPALSRLYVTLNPQNPCSDTDYPDVDMDEHYEIIINDPTFSSVLVGNTVWGAVRGLETFSQLIWRLDDGRLVINQSMVVDWPRFSHRGLMLDTSRHFISKRIILQNLDAMAMNKYNVFHWHIVDDQSFPYQSRTFPDLSTLDIAEVIEYARVRGIRVIAEFDTPGHATSWGYALSKLLTPCYTNGSADGSFGPINPILNSTYDTLTDFFTEILEVFPDRYLHLGGDEVDFTCWQSNPAITAFMKKKGFGKDYAQLEEYYVQTLIDLLDKIPSTPRKGKAKADKHEYIVWQEVFDNNVQLDNDTIVHVWKDLKDWKGVEWQKEIANVTKAGYRSILSSCWYLNYISYGADWTAYYNCDPQQFNGSAAQKELVIGGETCMWGEYIDDTNVLVKLWPRASAVAERLWSDQTVTDTNLAGKRLRRHRCLMDRRGIPAEPNLGPDFCQPEYSSSK</sequence>
<dbReference type="Proteomes" id="UP000192578">
    <property type="component" value="Unassembled WGS sequence"/>
</dbReference>
<protein>
    <recommendedName>
        <fullName evidence="7">Beta-hexosaminidase</fullName>
        <ecNumber evidence="7">3.2.1.52</ecNumber>
    </recommendedName>
</protein>
<dbReference type="InterPro" id="IPR017853">
    <property type="entry name" value="GH"/>
</dbReference>
<evidence type="ECO:0000313" key="14">
    <source>
        <dbReference type="Proteomes" id="UP000192578"/>
    </source>
</evidence>
<dbReference type="GO" id="GO:0005764">
    <property type="term" value="C:lysosome"/>
    <property type="evidence" value="ECO:0007669"/>
    <property type="project" value="TreeGrafter"/>
</dbReference>
<evidence type="ECO:0000256" key="10">
    <source>
        <dbReference type="SAM" id="SignalP"/>
    </source>
</evidence>
<evidence type="ECO:0000256" key="4">
    <source>
        <dbReference type="ARBA" id="ARBA00022801"/>
    </source>
</evidence>
<dbReference type="Gene3D" id="3.20.20.80">
    <property type="entry name" value="Glycosidases"/>
    <property type="match status" value="1"/>
</dbReference>
<dbReference type="PIRSF" id="PIRSF001093">
    <property type="entry name" value="B-hxosamndse_ab_euk"/>
    <property type="match status" value="1"/>
</dbReference>
<organism evidence="13 14">
    <name type="scientific">Hypsibius exemplaris</name>
    <name type="common">Freshwater tardigrade</name>
    <dbReference type="NCBI Taxonomy" id="2072580"/>
    <lineage>
        <taxon>Eukaryota</taxon>
        <taxon>Metazoa</taxon>
        <taxon>Ecdysozoa</taxon>
        <taxon>Tardigrada</taxon>
        <taxon>Eutardigrada</taxon>
        <taxon>Parachela</taxon>
        <taxon>Hypsibioidea</taxon>
        <taxon>Hypsibiidae</taxon>
        <taxon>Hypsibius</taxon>
    </lineage>
</organism>
<dbReference type="PRINTS" id="PR00738">
    <property type="entry name" value="GLHYDRLASE20"/>
</dbReference>
<dbReference type="SUPFAM" id="SSF55545">
    <property type="entry name" value="beta-N-acetylhexosaminidase-like domain"/>
    <property type="match status" value="1"/>
</dbReference>
<accession>A0A1W0WM60</accession>
<dbReference type="CDD" id="cd06562">
    <property type="entry name" value="GH20_HexA_HexB-like"/>
    <property type="match status" value="1"/>
</dbReference>
<evidence type="ECO:0000259" key="12">
    <source>
        <dbReference type="Pfam" id="PF14845"/>
    </source>
</evidence>
<evidence type="ECO:0000256" key="2">
    <source>
        <dbReference type="ARBA" id="ARBA00006285"/>
    </source>
</evidence>
<proteinExistence type="inferred from homology"/>
<dbReference type="InterPro" id="IPR025705">
    <property type="entry name" value="Beta_hexosaminidase_sua/sub"/>
</dbReference>
<keyword evidence="14" id="KW-1185">Reference proteome</keyword>
<comment type="caution">
    <text evidence="13">The sequence shown here is derived from an EMBL/GenBank/DDBJ whole genome shotgun (WGS) entry which is preliminary data.</text>
</comment>
<dbReference type="EC" id="3.2.1.52" evidence="7"/>
<evidence type="ECO:0000256" key="6">
    <source>
        <dbReference type="ARBA" id="ARBA00023295"/>
    </source>
</evidence>
<evidence type="ECO:0000256" key="9">
    <source>
        <dbReference type="PIRSR" id="PIRSR001093-2"/>
    </source>
</evidence>
<evidence type="ECO:0000256" key="8">
    <source>
        <dbReference type="PIRSR" id="PIRSR001093-1"/>
    </source>
</evidence>
<dbReference type="GO" id="GO:0030203">
    <property type="term" value="P:glycosaminoglycan metabolic process"/>
    <property type="evidence" value="ECO:0007669"/>
    <property type="project" value="TreeGrafter"/>
</dbReference>
<evidence type="ECO:0000259" key="11">
    <source>
        <dbReference type="Pfam" id="PF00728"/>
    </source>
</evidence>
<feature type="signal peptide" evidence="10">
    <location>
        <begin position="1"/>
        <end position="23"/>
    </location>
</feature>
<evidence type="ECO:0000256" key="5">
    <source>
        <dbReference type="ARBA" id="ARBA00023180"/>
    </source>
</evidence>
<dbReference type="SUPFAM" id="SSF51445">
    <property type="entry name" value="(Trans)glycosidases"/>
    <property type="match status" value="1"/>
</dbReference>
<feature type="domain" description="Glycoside hydrolase family 20 catalytic" evidence="11">
    <location>
        <begin position="203"/>
        <end position="525"/>
    </location>
</feature>
<keyword evidence="9" id="KW-1015">Disulfide bond</keyword>
<dbReference type="Gene3D" id="3.30.379.10">
    <property type="entry name" value="Chitobiase/beta-hexosaminidase domain 2-like"/>
    <property type="match status" value="1"/>
</dbReference>
<keyword evidence="5" id="KW-0325">Glycoprotein</keyword>
<dbReference type="GO" id="GO:0005975">
    <property type="term" value="P:carbohydrate metabolic process"/>
    <property type="evidence" value="ECO:0007669"/>
    <property type="project" value="InterPro"/>
</dbReference>
<dbReference type="EMBL" id="MTYJ01000076">
    <property type="protein sequence ID" value="OQV16262.1"/>
    <property type="molecule type" value="Genomic_DNA"/>
</dbReference>
<gene>
    <name evidence="13" type="ORF">BV898_09570</name>
</gene>
<feature type="disulfide bond" evidence="9">
    <location>
        <begin position="85"/>
        <end position="136"/>
    </location>
</feature>
<feature type="domain" description="Beta-hexosaminidase eukaryotic type N-terminal" evidence="12">
    <location>
        <begin position="57"/>
        <end position="181"/>
    </location>
</feature>
<dbReference type="GO" id="GO:0006689">
    <property type="term" value="P:ganglioside catabolic process"/>
    <property type="evidence" value="ECO:0007669"/>
    <property type="project" value="TreeGrafter"/>
</dbReference>
<feature type="chain" id="PRO_5013275072" description="Beta-hexosaminidase" evidence="10">
    <location>
        <begin position="24"/>
        <end position="569"/>
    </location>
</feature>
<dbReference type="GO" id="GO:0016020">
    <property type="term" value="C:membrane"/>
    <property type="evidence" value="ECO:0007669"/>
    <property type="project" value="TreeGrafter"/>
</dbReference>